<evidence type="ECO:0008006" key="3">
    <source>
        <dbReference type="Google" id="ProtNLM"/>
    </source>
</evidence>
<proteinExistence type="predicted"/>
<organism evidence="1 2">
    <name type="scientific">Spirochaeta africana (strain ATCC 700263 / DSM 8902 / Z-7692)</name>
    <dbReference type="NCBI Taxonomy" id="889378"/>
    <lineage>
        <taxon>Bacteria</taxon>
        <taxon>Pseudomonadati</taxon>
        <taxon>Spirochaetota</taxon>
        <taxon>Spirochaetia</taxon>
        <taxon>Spirochaetales</taxon>
        <taxon>Spirochaetaceae</taxon>
        <taxon>Spirochaeta</taxon>
    </lineage>
</organism>
<dbReference type="AlphaFoldDB" id="H9UIJ0"/>
<evidence type="ECO:0000313" key="2">
    <source>
        <dbReference type="Proteomes" id="UP000007383"/>
    </source>
</evidence>
<dbReference type="Proteomes" id="UP000007383">
    <property type="component" value="Chromosome"/>
</dbReference>
<keyword evidence="2" id="KW-1185">Reference proteome</keyword>
<dbReference type="Gene3D" id="2.30.30.40">
    <property type="entry name" value="SH3 Domains"/>
    <property type="match status" value="1"/>
</dbReference>
<protein>
    <recommendedName>
        <fullName evidence="3">SH3 domain-containing protein</fullName>
    </recommendedName>
</protein>
<gene>
    <name evidence="1" type="ordered locus">Spiaf_1258</name>
</gene>
<reference evidence="2" key="1">
    <citation type="journal article" date="2013" name="Stand. Genomic Sci.">
        <title>Complete genome sequence of the halophilic bacterium Spirochaeta africana type strain (Z-7692(T)) from the alkaline Lake Magadi in the East African Rift.</title>
        <authorList>
            <person name="Liolos K."/>
            <person name="Abt B."/>
            <person name="Scheuner C."/>
            <person name="Teshima H."/>
            <person name="Held B."/>
            <person name="Lapidus A."/>
            <person name="Nolan M."/>
            <person name="Lucas S."/>
            <person name="Deshpande S."/>
            <person name="Cheng J.F."/>
            <person name="Tapia R."/>
            <person name="Goodwin L.A."/>
            <person name="Pitluck S."/>
            <person name="Pagani I."/>
            <person name="Ivanova N."/>
            <person name="Mavromatis K."/>
            <person name="Mikhailova N."/>
            <person name="Huntemann M."/>
            <person name="Pati A."/>
            <person name="Chen A."/>
            <person name="Palaniappan K."/>
            <person name="Land M."/>
            <person name="Rohde M."/>
            <person name="Tindall B.J."/>
            <person name="Detter J.C."/>
            <person name="Goker M."/>
            <person name="Bristow J."/>
            <person name="Eisen J.A."/>
            <person name="Markowitz V."/>
            <person name="Hugenholtz P."/>
            <person name="Woyke T."/>
            <person name="Klenk H.P."/>
            <person name="Kyrpides N.C."/>
        </authorList>
    </citation>
    <scope>NUCLEOTIDE SEQUENCE</scope>
    <source>
        <strain evidence="2">ATCC 700263 / DSM 8902 / Z-7692</strain>
    </source>
</reference>
<dbReference type="STRING" id="889378.Spiaf_1258"/>
<dbReference type="EMBL" id="CP003282">
    <property type="protein sequence ID" value="AFG37333.1"/>
    <property type="molecule type" value="Genomic_DNA"/>
</dbReference>
<evidence type="ECO:0000313" key="1">
    <source>
        <dbReference type="EMBL" id="AFG37333.1"/>
    </source>
</evidence>
<dbReference type="KEGG" id="sfc:Spiaf_1258"/>
<dbReference type="HOGENOM" id="CLU_811121_0_0_12"/>
<sequence>MPIHRGYSHRIMLIVALLTGFTLLQAGCANDRNDRDYSGDPELQSLGERDSHSLIVLSDGLRLRSQPTTTAEVNQLLREGTLLAADARTTVPETVGERTGYWYRVTMHTDDTVSGFVFGVHLDSLPEQTAQILAAGTDWDPPGPQDIEAFAGTSWAPAYGSWGWGVRLFPNGRFNSRYIGDSDRSLYGFWRRVDDTAIELQYAREIDPIARSQGDNFPEPGIWTLQEDTDNVLSHRSLIAPGDTVLHDITNRRPAGQTVVLGDTTVETVAETRNRIMTETELLSPEDMRPKAVLSQGTVVRVLGRATDGENRYAFVHIPRPYDQGGLDTGLVVLQAVGFSAE</sequence>
<dbReference type="RefSeq" id="WP_014455321.1">
    <property type="nucleotide sequence ID" value="NC_017098.1"/>
</dbReference>
<accession>H9UIJ0</accession>
<dbReference type="PATRIC" id="fig|889378.3.peg.1262"/>
<name>H9UIJ0_SPIAZ</name>